<feature type="active site" evidence="16">
    <location>
        <position position="282"/>
    </location>
</feature>
<dbReference type="Gene3D" id="3.40.50.300">
    <property type="entry name" value="P-loop containing nucleotide triphosphate hydrolases"/>
    <property type="match status" value="1"/>
</dbReference>
<dbReference type="Gene3D" id="2.40.70.10">
    <property type="entry name" value="Acid Proteases"/>
    <property type="match status" value="2"/>
</dbReference>
<keyword evidence="5 18" id="KW-0732">Signal</keyword>
<dbReference type="SUPFAM" id="SSF54211">
    <property type="entry name" value="Ribosomal protein S5 domain 2-like"/>
    <property type="match status" value="1"/>
</dbReference>
<keyword evidence="12 15" id="KW-0496">Mitochondrion</keyword>
<dbReference type="CDD" id="cd01434">
    <property type="entry name" value="EFG_mtEFG1_IV"/>
    <property type="match status" value="1"/>
</dbReference>
<comment type="similarity">
    <text evidence="2">Belongs to the TRAFAC class translation factor GTPase superfamily. Classic translation factor GTPase family. EF-G/EF-2 subfamily.</text>
</comment>
<dbReference type="PANTHER" id="PTHR43636">
    <property type="entry name" value="ELONGATION FACTOR G, MITOCHONDRIAL"/>
    <property type="match status" value="1"/>
</dbReference>
<dbReference type="PANTHER" id="PTHR43636:SF2">
    <property type="entry name" value="ELONGATION FACTOR G, MITOCHONDRIAL"/>
    <property type="match status" value="1"/>
</dbReference>
<evidence type="ECO:0000313" key="21">
    <source>
        <dbReference type="EMBL" id="KAK1757339.1"/>
    </source>
</evidence>
<dbReference type="InterPro" id="IPR001969">
    <property type="entry name" value="Aspartic_peptidase_AS"/>
</dbReference>
<evidence type="ECO:0000256" key="9">
    <source>
        <dbReference type="ARBA" id="ARBA00022801"/>
    </source>
</evidence>
<comment type="subcellular location">
    <subcellularLocation>
        <location evidence="1 15">Mitochondrion</location>
    </subcellularLocation>
</comment>
<dbReference type="InterPro" id="IPR035649">
    <property type="entry name" value="EFG_V"/>
</dbReference>
<evidence type="ECO:0000256" key="10">
    <source>
        <dbReference type="ARBA" id="ARBA00022917"/>
    </source>
</evidence>
<evidence type="ECO:0000256" key="15">
    <source>
        <dbReference type="HAMAP-Rule" id="MF_03061"/>
    </source>
</evidence>
<dbReference type="InterPro" id="IPR001461">
    <property type="entry name" value="Aspartic_peptidase_A1"/>
</dbReference>
<dbReference type="Gene3D" id="3.30.230.10">
    <property type="match status" value="1"/>
</dbReference>
<gene>
    <name evidence="15" type="primary">MEF1</name>
    <name evidence="21" type="ORF">QBC47DRAFT_421330</name>
</gene>
<dbReference type="NCBIfam" id="NF009381">
    <property type="entry name" value="PRK12740.1-5"/>
    <property type="match status" value="1"/>
</dbReference>
<evidence type="ECO:0000256" key="6">
    <source>
        <dbReference type="ARBA" id="ARBA00022741"/>
    </source>
</evidence>
<dbReference type="GO" id="GO:0003746">
    <property type="term" value="F:translation elongation factor activity"/>
    <property type="evidence" value="ECO:0007669"/>
    <property type="project" value="UniProtKB-UniRule"/>
</dbReference>
<organism evidence="21 22">
    <name type="scientific">Echria macrotheca</name>
    <dbReference type="NCBI Taxonomy" id="438768"/>
    <lineage>
        <taxon>Eukaryota</taxon>
        <taxon>Fungi</taxon>
        <taxon>Dikarya</taxon>
        <taxon>Ascomycota</taxon>
        <taxon>Pezizomycotina</taxon>
        <taxon>Sordariomycetes</taxon>
        <taxon>Sordariomycetidae</taxon>
        <taxon>Sordariales</taxon>
        <taxon>Schizotheciaceae</taxon>
        <taxon>Echria</taxon>
    </lineage>
</organism>
<dbReference type="InterPro" id="IPR035647">
    <property type="entry name" value="EFG_III/V"/>
</dbReference>
<dbReference type="Gene3D" id="3.30.70.240">
    <property type="match status" value="1"/>
</dbReference>
<feature type="binding site" evidence="15">
    <location>
        <begin position="598"/>
        <end position="605"/>
    </location>
    <ligand>
        <name>GTP</name>
        <dbReference type="ChEBI" id="CHEBI:37565"/>
    </ligand>
</feature>
<dbReference type="InterPro" id="IPR033121">
    <property type="entry name" value="PEPTIDASE_A1"/>
</dbReference>
<keyword evidence="22" id="KW-1185">Reference proteome</keyword>
<dbReference type="Pfam" id="PF03144">
    <property type="entry name" value="GTP_EFTU_D2"/>
    <property type="match status" value="1"/>
</dbReference>
<proteinExistence type="inferred from homology"/>
<dbReference type="SMART" id="SM00838">
    <property type="entry name" value="EFG_C"/>
    <property type="match status" value="1"/>
</dbReference>
<feature type="domain" description="Peptidase A1" evidence="20">
    <location>
        <begin position="63"/>
        <end position="404"/>
    </location>
</feature>
<evidence type="ECO:0000256" key="11">
    <source>
        <dbReference type="ARBA" id="ARBA00022946"/>
    </source>
</evidence>
<dbReference type="HAMAP" id="MF_00054_B">
    <property type="entry name" value="EF_G_EF_2_B"/>
    <property type="match status" value="1"/>
</dbReference>
<dbReference type="PROSITE" id="PS00301">
    <property type="entry name" value="G_TR_1"/>
    <property type="match status" value="1"/>
</dbReference>
<dbReference type="SUPFAM" id="SSF50447">
    <property type="entry name" value="Translation proteins"/>
    <property type="match status" value="1"/>
</dbReference>
<comment type="similarity">
    <text evidence="15">Belongs to the GTP-binding elongation factor family. EF-G/EF-2 subfamily.</text>
</comment>
<name>A0AAJ0BHM3_9PEZI</name>
<keyword evidence="6 15" id="KW-0547">Nucleotide-binding</keyword>
<dbReference type="CDD" id="cd05474">
    <property type="entry name" value="SAP_like"/>
    <property type="match status" value="1"/>
</dbReference>
<dbReference type="Pfam" id="PF00009">
    <property type="entry name" value="GTP_EFTU"/>
    <property type="match status" value="1"/>
</dbReference>
<dbReference type="InterPro" id="IPR014721">
    <property type="entry name" value="Ribsml_uS5_D2-typ_fold_subgr"/>
</dbReference>
<dbReference type="FunFam" id="2.40.70.10:FF:000011">
    <property type="entry name" value="Aspartic protease"/>
    <property type="match status" value="1"/>
</dbReference>
<evidence type="ECO:0000259" key="20">
    <source>
        <dbReference type="PROSITE" id="PS51767"/>
    </source>
</evidence>
<comment type="function">
    <text evidence="14">Catalyzes the GTP-dependent ribosomal translocation step during translation elongation. During this step, the ribosome changes from the pre-translocational (PRE) to the post-translocational (POST) state as the newly formed A-site-bound peptidyl-tRNA and P-site-bound deacylated tRNA move to the P and E sites, respectively. Catalyzes the coordinated movement of the two tRNA molecules, the mRNA and conformational changes in the ribosome.</text>
</comment>
<dbReference type="InterPro" id="IPR009022">
    <property type="entry name" value="EFG_III"/>
</dbReference>
<dbReference type="NCBIfam" id="TIGR00231">
    <property type="entry name" value="small_GTP"/>
    <property type="match status" value="1"/>
</dbReference>
<protein>
    <recommendedName>
        <fullName evidence="15">Elongation factor G, mitochondrial</fullName>
        <shortName evidence="15">EF-Gmt</shortName>
    </recommendedName>
    <alternativeName>
        <fullName evidence="15">Elongation factor G 1, mitochondrial</fullName>
        <shortName evidence="15">mEF-G 1</shortName>
    </alternativeName>
    <alternativeName>
        <fullName evidence="15">Elongation factor G1</fullName>
    </alternativeName>
</protein>
<feature type="signal peptide" evidence="18">
    <location>
        <begin position="1"/>
        <end position="22"/>
    </location>
</feature>
<dbReference type="PROSITE" id="PS51722">
    <property type="entry name" value="G_TR_2"/>
    <property type="match status" value="1"/>
</dbReference>
<dbReference type="GO" id="GO:0005525">
    <property type="term" value="F:GTP binding"/>
    <property type="evidence" value="ECO:0007669"/>
    <property type="project" value="UniProtKB-UniRule"/>
</dbReference>
<dbReference type="InterPro" id="IPR000795">
    <property type="entry name" value="T_Tr_GTP-bd_dom"/>
</dbReference>
<evidence type="ECO:0000256" key="17">
    <source>
        <dbReference type="RuleBase" id="RU000454"/>
    </source>
</evidence>
<evidence type="ECO:0000256" key="14">
    <source>
        <dbReference type="ARBA" id="ARBA00024731"/>
    </source>
</evidence>
<evidence type="ECO:0000256" key="13">
    <source>
        <dbReference type="ARBA" id="ARBA00023134"/>
    </source>
</evidence>
<dbReference type="Pfam" id="PF03764">
    <property type="entry name" value="EFG_IV"/>
    <property type="match status" value="1"/>
</dbReference>
<accession>A0AAJ0BHM3</accession>
<feature type="binding site" evidence="15">
    <location>
        <begin position="727"/>
        <end position="730"/>
    </location>
    <ligand>
        <name>GTP</name>
        <dbReference type="ChEBI" id="CHEBI:37565"/>
    </ligand>
</feature>
<dbReference type="NCBIfam" id="TIGR00484">
    <property type="entry name" value="EF-G"/>
    <property type="match status" value="1"/>
</dbReference>
<dbReference type="PRINTS" id="PR00792">
    <property type="entry name" value="PEPSIN"/>
</dbReference>
<dbReference type="InterPro" id="IPR005517">
    <property type="entry name" value="Transl_elong_EFG/EF2_IV"/>
</dbReference>
<dbReference type="FunFam" id="2.40.30.10:FF:000022">
    <property type="entry name" value="Elongation factor G, mitochondrial"/>
    <property type="match status" value="1"/>
</dbReference>
<evidence type="ECO:0000256" key="4">
    <source>
        <dbReference type="ARBA" id="ARBA00022670"/>
    </source>
</evidence>
<dbReference type="FunFam" id="3.30.70.240:FF:000015">
    <property type="entry name" value="Elongation factor G, mitochondrial"/>
    <property type="match status" value="1"/>
</dbReference>
<keyword evidence="10 15" id="KW-0648">Protein biosynthesis</keyword>
<feature type="active site" evidence="16">
    <location>
        <position position="81"/>
    </location>
</feature>
<evidence type="ECO:0000256" key="12">
    <source>
        <dbReference type="ARBA" id="ARBA00023128"/>
    </source>
</evidence>
<comment type="function">
    <text evidence="15">Mitochondrial GTPase that catalyzes the GTP-dependent ribosomal translocation step during translation elongation. During this step, the ribosome changes from the pre-translocational (PRE) to the post-translocational (POST) state as the newly formed A-site-bound peptidyl-tRNA and P-site-bound deacylated tRNA move to the P and E sites, respectively. Catalyzes the coordinated movement of the two tRNA molecules, the mRNA and conformational changes in the ribosome.</text>
</comment>
<dbReference type="InterPro" id="IPR004161">
    <property type="entry name" value="EFTu-like_2"/>
</dbReference>
<keyword evidence="13 15" id="KW-0342">GTP-binding</keyword>
<dbReference type="GO" id="GO:0004190">
    <property type="term" value="F:aspartic-type endopeptidase activity"/>
    <property type="evidence" value="ECO:0007669"/>
    <property type="project" value="UniProtKB-KW"/>
</dbReference>
<dbReference type="InterPro" id="IPR009000">
    <property type="entry name" value="Transl_B-barrel_sf"/>
</dbReference>
<comment type="similarity">
    <text evidence="3 17">Belongs to the peptidase A1 family.</text>
</comment>
<dbReference type="InterPro" id="IPR047872">
    <property type="entry name" value="EFG_IV"/>
</dbReference>
<evidence type="ECO:0000256" key="5">
    <source>
        <dbReference type="ARBA" id="ARBA00022729"/>
    </source>
</evidence>
<dbReference type="CDD" id="cd16262">
    <property type="entry name" value="EFG_III"/>
    <property type="match status" value="1"/>
</dbReference>
<dbReference type="InterPro" id="IPR041095">
    <property type="entry name" value="EFG_II"/>
</dbReference>
<evidence type="ECO:0000256" key="1">
    <source>
        <dbReference type="ARBA" id="ARBA00004173"/>
    </source>
</evidence>
<evidence type="ECO:0000256" key="3">
    <source>
        <dbReference type="ARBA" id="ARBA00007447"/>
    </source>
</evidence>
<dbReference type="Pfam" id="PF00679">
    <property type="entry name" value="EFG_C"/>
    <property type="match status" value="1"/>
</dbReference>
<dbReference type="InterPro" id="IPR027417">
    <property type="entry name" value="P-loop_NTPase"/>
</dbReference>
<dbReference type="Pfam" id="PF00026">
    <property type="entry name" value="Asp"/>
    <property type="match status" value="1"/>
</dbReference>
<dbReference type="InterPro" id="IPR021109">
    <property type="entry name" value="Peptidase_aspartic_dom_sf"/>
</dbReference>
<dbReference type="InterPro" id="IPR031157">
    <property type="entry name" value="G_TR_CS"/>
</dbReference>
<dbReference type="PROSITE" id="PS00141">
    <property type="entry name" value="ASP_PROTEASE"/>
    <property type="match status" value="1"/>
</dbReference>
<evidence type="ECO:0000256" key="8">
    <source>
        <dbReference type="ARBA" id="ARBA00022768"/>
    </source>
</evidence>
<dbReference type="CDD" id="cd01886">
    <property type="entry name" value="EF-G"/>
    <property type="match status" value="1"/>
</dbReference>
<dbReference type="InterPro" id="IPR000640">
    <property type="entry name" value="EFG_V-like"/>
</dbReference>
<evidence type="ECO:0000256" key="2">
    <source>
        <dbReference type="ARBA" id="ARBA00005870"/>
    </source>
</evidence>
<dbReference type="CDD" id="cd04097">
    <property type="entry name" value="mtEFG1_C"/>
    <property type="match status" value="1"/>
</dbReference>
<dbReference type="GO" id="GO:0006508">
    <property type="term" value="P:proteolysis"/>
    <property type="evidence" value="ECO:0007669"/>
    <property type="project" value="UniProtKB-KW"/>
</dbReference>
<dbReference type="GO" id="GO:0003924">
    <property type="term" value="F:GTPase activity"/>
    <property type="evidence" value="ECO:0007669"/>
    <property type="project" value="UniProtKB-UniRule"/>
</dbReference>
<evidence type="ECO:0000313" key="22">
    <source>
        <dbReference type="Proteomes" id="UP001239445"/>
    </source>
</evidence>
<comment type="caution">
    <text evidence="21">The sequence shown here is derived from an EMBL/GenBank/DDBJ whole genome shotgun (WGS) entry which is preliminary data.</text>
</comment>
<feature type="domain" description="Tr-type G" evidence="19">
    <location>
        <begin position="589"/>
        <end position="875"/>
    </location>
</feature>
<dbReference type="Pfam" id="PF14492">
    <property type="entry name" value="EFG_III"/>
    <property type="match status" value="1"/>
</dbReference>
<dbReference type="InterPro" id="IPR020568">
    <property type="entry name" value="Ribosomal_Su5_D2-typ_SF"/>
</dbReference>
<dbReference type="FunFam" id="3.40.50.300:FF:000558">
    <property type="entry name" value="Elongation factor G, mitochondrial"/>
    <property type="match status" value="1"/>
</dbReference>
<dbReference type="Proteomes" id="UP001239445">
    <property type="component" value="Unassembled WGS sequence"/>
</dbReference>
<evidence type="ECO:0000256" key="16">
    <source>
        <dbReference type="PIRSR" id="PIRSR601461-1"/>
    </source>
</evidence>
<feature type="chain" id="PRO_5042483401" description="Elongation factor G, mitochondrial" evidence="18">
    <location>
        <begin position="23"/>
        <end position="1290"/>
    </location>
</feature>
<comment type="pathway">
    <text evidence="15">Protein biosynthesis; polypeptide chain elongation.</text>
</comment>
<dbReference type="GO" id="GO:0070125">
    <property type="term" value="P:mitochondrial translational elongation"/>
    <property type="evidence" value="ECO:0007669"/>
    <property type="project" value="UniProtKB-UniRule"/>
</dbReference>
<dbReference type="SUPFAM" id="SSF52540">
    <property type="entry name" value="P-loop containing nucleoside triphosphate hydrolases"/>
    <property type="match status" value="1"/>
</dbReference>
<dbReference type="PROSITE" id="PS51767">
    <property type="entry name" value="PEPTIDASE_A1"/>
    <property type="match status" value="1"/>
</dbReference>
<dbReference type="GO" id="GO:0005739">
    <property type="term" value="C:mitochondrion"/>
    <property type="evidence" value="ECO:0007669"/>
    <property type="project" value="UniProtKB-SubCell"/>
</dbReference>
<dbReference type="SMART" id="SM00889">
    <property type="entry name" value="EFG_IV"/>
    <property type="match status" value="1"/>
</dbReference>
<keyword evidence="11" id="KW-0809">Transit peptide</keyword>
<dbReference type="CDD" id="cd04091">
    <property type="entry name" value="mtEFG1_II_like"/>
    <property type="match status" value="1"/>
</dbReference>
<evidence type="ECO:0000256" key="7">
    <source>
        <dbReference type="ARBA" id="ARBA00022750"/>
    </source>
</evidence>
<dbReference type="EMBL" id="MU839830">
    <property type="protein sequence ID" value="KAK1757339.1"/>
    <property type="molecule type" value="Genomic_DNA"/>
</dbReference>
<keyword evidence="9 17" id="KW-0378">Hydrolase</keyword>
<sequence>MKGAVAIVAGALLLAEAQAAQASSGVVEWSIQKRRLPQELRKLRRRNGTFEETVTNENNRGGYFATCSVGSPAQHLTLQLDTGSSDIWVPDSSARVCTETGSGGCDFGTFNPAKSTSFEVVGKGDFEISYVDGSTSKGDYFTDVFQIGGATLQNMTMGLGLKTTIPYGLVGVGYALNEAIVGNTQSSSSAYPNLPVNMVNEGLINSVAYSLWLNDLDASAGNILFGGIDTGKYTGELTRMDIYPTQGVFTSFLVALTSLEATSPSGSDTLTAKEFPIPVVLDSGTTLSYLPTELAQQVWKEAGAIYSQQFDLAVIPCKMESSKGYFSFGFAGPNGPKIKVGMDELVLALTDGSPPVFNTGPYKGMDACEFGIQNFTSSPYLLGDTFLRSAYVVYDLANNQIAIAPTDFNSTKTNIVAFPSMSAAIPSATVAPDQSQVTDKPSVTSPAYAASPGFADSAGVKNAAPGLPSALGFAHGHSLGVESFEPAKMRVIRAVAALHSSRAVGTRQGVQHLRLGYRLVQDPVCSLPRWSSPSQVTGRRHFSASPLSRYAAASAAEDALKQAKELAASNMTAEAAAARMTPEEAKRLASVRNIGIAAHIDSGKTTVTERILYYTGRVNAIHEVRGRDGVGAKMDSMELERERGITIQSAATFADWTKKENGVDTKYHINLIDTPGHIDFTIEVERAMRVLDGAVMVLCAVSGVQSQTITVDRQMKRYNVPRISFVNKMDRMGANPFKAVEMINSKLKIPAAAIQIPIGAEKEFEGVVDLIDMKAIRNEGARGINLRISKEIPPELQELAQQKRQELIEKLADVDDEMAEMFLDEITPTPEQIKAAIRRATIALKFTPVLMGSALADKSVQPMLDAVCDYLPNPNDVPNNALDRSKGEQAVQLVPYNSLPFVGLAFKLEENPYGQLTYIRVYQGSLKKGTYLFNTRTDKKVRIPRIVRMHSNEMEDVAEIGAGEICAVFGVDCASGDTFTDGKLPYSMSSMYVPDAVMSLSIKPKKSSDADAFSKAMNRFMREDPTFRLHVDEESEETIISGMGELHLEVYVERLRREYKVDCEVGQPRVAYRETLSQRSDFDYLLRRQTGGPGDYARVVGWIEPNEENPETNKFESRVVGGNIPDKYISACSKGFDEVCEKGPLLGHRVIGASLVLTDGATHVTDSSDYAFSLATQMAFSKAFETAGGQVLEPLMKTTITAPAEFQGAILMLMNKRGTIVDTEVGAEEFTMVADCSLNAMFGFSTHLRAATQGKGEFSMEFSHYAPAPPHLQKELVAKYQKELAAKRTK</sequence>
<evidence type="ECO:0000256" key="18">
    <source>
        <dbReference type="SAM" id="SignalP"/>
    </source>
</evidence>
<keyword evidence="7 17" id="KW-0064">Aspartyl protease</keyword>
<dbReference type="Gene3D" id="2.40.30.10">
    <property type="entry name" value="Translation factors"/>
    <property type="match status" value="1"/>
</dbReference>
<dbReference type="Gene3D" id="3.30.70.870">
    <property type="entry name" value="Elongation Factor G (Translational Gtpase), domain 3"/>
    <property type="match status" value="1"/>
</dbReference>
<keyword evidence="8 15" id="KW-0251">Elongation factor</keyword>
<evidence type="ECO:0000259" key="19">
    <source>
        <dbReference type="PROSITE" id="PS51722"/>
    </source>
</evidence>
<dbReference type="SUPFAM" id="SSF54980">
    <property type="entry name" value="EF-G C-terminal domain-like"/>
    <property type="match status" value="2"/>
</dbReference>
<keyword evidence="4 17" id="KW-0645">Protease</keyword>
<dbReference type="InterPro" id="IPR005225">
    <property type="entry name" value="Small_GTP-bd"/>
</dbReference>
<dbReference type="InterPro" id="IPR004540">
    <property type="entry name" value="Transl_elong_EFG/EF2"/>
</dbReference>
<feature type="binding site" evidence="15">
    <location>
        <begin position="673"/>
        <end position="677"/>
    </location>
    <ligand>
        <name>GTP</name>
        <dbReference type="ChEBI" id="CHEBI:37565"/>
    </ligand>
</feature>
<dbReference type="FunFam" id="3.30.70.870:FF:000001">
    <property type="entry name" value="Elongation factor G"/>
    <property type="match status" value="1"/>
</dbReference>
<dbReference type="InterPro" id="IPR033876">
    <property type="entry name" value="SAP-like"/>
</dbReference>
<dbReference type="SUPFAM" id="SSF50630">
    <property type="entry name" value="Acid proteases"/>
    <property type="match status" value="1"/>
</dbReference>
<reference evidence="21" key="1">
    <citation type="submission" date="2023-06" db="EMBL/GenBank/DDBJ databases">
        <title>Genome-scale phylogeny and comparative genomics of the fungal order Sordariales.</title>
        <authorList>
            <consortium name="Lawrence Berkeley National Laboratory"/>
            <person name="Hensen N."/>
            <person name="Bonometti L."/>
            <person name="Westerberg I."/>
            <person name="Brannstrom I.O."/>
            <person name="Guillou S."/>
            <person name="Cros-Aarteil S."/>
            <person name="Calhoun S."/>
            <person name="Haridas S."/>
            <person name="Kuo A."/>
            <person name="Mondo S."/>
            <person name="Pangilinan J."/>
            <person name="Riley R."/>
            <person name="Labutti K."/>
            <person name="Andreopoulos B."/>
            <person name="Lipzen A."/>
            <person name="Chen C."/>
            <person name="Yanf M."/>
            <person name="Daum C."/>
            <person name="Ng V."/>
            <person name="Clum A."/>
            <person name="Steindorff A."/>
            <person name="Ohm R."/>
            <person name="Martin F."/>
            <person name="Silar P."/>
            <person name="Natvig D."/>
            <person name="Lalanne C."/>
            <person name="Gautier V."/>
            <person name="Ament-Velasquez S.L."/>
            <person name="Kruys A."/>
            <person name="Hutchinson M.I."/>
            <person name="Powell A.J."/>
            <person name="Barry K."/>
            <person name="Miller A.N."/>
            <person name="Grigoriev I.V."/>
            <person name="Debuchy R."/>
            <person name="Gladieux P."/>
            <person name="Thoren M.H."/>
            <person name="Johannesson H."/>
        </authorList>
    </citation>
    <scope>NUCLEOTIDE SEQUENCE</scope>
    <source>
        <strain evidence="21">PSN4</strain>
    </source>
</reference>